<dbReference type="GO" id="GO:0003899">
    <property type="term" value="F:DNA-directed RNA polymerase activity"/>
    <property type="evidence" value="ECO:0007669"/>
    <property type="project" value="UniProtKB-UniRule"/>
</dbReference>
<evidence type="ECO:0000256" key="12">
    <source>
        <dbReference type="HAMAP-Rule" id="MF_00974"/>
    </source>
</evidence>
<sequence>MSLPPGFIDELRTRVPLSQVVGRKVTWDLRKSNMAKGDWWAPCPFHQEKSASFHVDDRKGFYYCFGCHAKGDAVGFVKESDNVSFMEAVEILAREAGMQMPARDPQAVQKADRRSQLAEVMEEAVKWFRLQLKTAAAAEARAYLEKRRMSPAAQDRWEIGYAPDQRQALFHALTQKGIAPDLIVDSGVCAKPEDNGAPYDRFRGRIIFPIRDGRGRAISLGGRSMDPNARAKYLNGPETELFDKGRNLYNQAPAREAAGKGLPLIVAEGYMDVIALSEAGFRATVAPLGTAVTEDQLRLLWRISDEPVIALDGDTAGIRAALRVIDLALPLLEAGKGLRFAVLPQGQDPDDLIKAQGPAAMQKVLDEAQPMVNLLWRRETEGKVFDSPERKAALDKKLRAALSKIADPSIRGHYGEDIKALRLTLFGRDARPFKPWTPRVAGAGGRFAPPQPVSPMPTTRASLLAQSDMLEEALREAVILATLMTHPRLIARFESALDRCEFVGPGHAHLRDLLLIHVDAPDPRAVIESQRPEAVETIFSHPHVRNAPAIHDRDDLDKAEFAVAQDLFLLTAERGRLREIEEAAQDIEGVVDEGLTWRLRKATEARAEAQRGPQDKSGESVIAANGVALDKDELEESRRILGSIRFEKPRHRD</sequence>
<dbReference type="SUPFAM" id="SSF57783">
    <property type="entry name" value="Zinc beta-ribbon"/>
    <property type="match status" value="1"/>
</dbReference>
<dbReference type="Pfam" id="PF01807">
    <property type="entry name" value="Zn_ribbon_DnaG"/>
    <property type="match status" value="1"/>
</dbReference>
<dbReference type="InterPro" id="IPR030846">
    <property type="entry name" value="DnaG_bac"/>
</dbReference>
<feature type="domain" description="Toprim" evidence="13">
    <location>
        <begin position="262"/>
        <end position="344"/>
    </location>
</feature>
<dbReference type="PROSITE" id="PS50880">
    <property type="entry name" value="TOPRIM"/>
    <property type="match status" value="1"/>
</dbReference>
<keyword evidence="4 12" id="KW-0548">Nucleotidyltransferase</keyword>
<evidence type="ECO:0000313" key="15">
    <source>
        <dbReference type="Proteomes" id="UP000555411"/>
    </source>
</evidence>
<comment type="cofactor">
    <cofactor evidence="12">
        <name>Zn(2+)</name>
        <dbReference type="ChEBI" id="CHEBI:29105"/>
    </cofactor>
    <text evidence="12">Binds 1 zinc ion per monomer.</text>
</comment>
<dbReference type="SMART" id="SM00493">
    <property type="entry name" value="TOPRIM"/>
    <property type="match status" value="1"/>
</dbReference>
<dbReference type="GO" id="GO:0008270">
    <property type="term" value="F:zinc ion binding"/>
    <property type="evidence" value="ECO:0007669"/>
    <property type="project" value="UniProtKB-UniRule"/>
</dbReference>
<keyword evidence="7 12" id="KW-0863">Zinc-finger</keyword>
<dbReference type="GO" id="GO:1990077">
    <property type="term" value="C:primosome complex"/>
    <property type="evidence" value="ECO:0007669"/>
    <property type="project" value="UniProtKB-KW"/>
</dbReference>
<dbReference type="CDD" id="cd03364">
    <property type="entry name" value="TOPRIM_DnaG_primases"/>
    <property type="match status" value="1"/>
</dbReference>
<evidence type="ECO:0000256" key="7">
    <source>
        <dbReference type="ARBA" id="ARBA00022771"/>
    </source>
</evidence>
<dbReference type="InterPro" id="IPR037068">
    <property type="entry name" value="DNA_primase_core_N_sf"/>
</dbReference>
<dbReference type="PANTHER" id="PTHR30313:SF2">
    <property type="entry name" value="DNA PRIMASE"/>
    <property type="match status" value="1"/>
</dbReference>
<reference evidence="14 15" key="1">
    <citation type="journal article" date="2017" name="Int. J. Syst. Evol. Microbiol.">
        <title>Gemmobacter straminiformis sp. nov., isolated from an artificial fountain.</title>
        <authorList>
            <person name="Kang J.Y."/>
            <person name="Kim M.J."/>
            <person name="Chun J."/>
            <person name="Son K.P."/>
            <person name="Jahng K.Y."/>
        </authorList>
    </citation>
    <scope>NUCLEOTIDE SEQUENCE [LARGE SCALE GENOMIC DNA]</scope>
    <source>
        <strain evidence="14 15">CAM-8</strain>
    </source>
</reference>
<dbReference type="Pfam" id="PF13662">
    <property type="entry name" value="Toprim_4"/>
    <property type="match status" value="1"/>
</dbReference>
<dbReference type="GO" id="GO:0003677">
    <property type="term" value="F:DNA binding"/>
    <property type="evidence" value="ECO:0007669"/>
    <property type="project" value="UniProtKB-KW"/>
</dbReference>
<comment type="catalytic activity">
    <reaction evidence="12">
        <text>ssDNA + n NTP = ssDNA/pppN(pN)n-1 hybrid + (n-1) diphosphate.</text>
        <dbReference type="EC" id="2.7.7.101"/>
    </reaction>
</comment>
<evidence type="ECO:0000256" key="9">
    <source>
        <dbReference type="ARBA" id="ARBA00022842"/>
    </source>
</evidence>
<dbReference type="RefSeq" id="WP_185795624.1">
    <property type="nucleotide sequence ID" value="NZ_JACLQD010000001.1"/>
</dbReference>
<keyword evidence="10 12" id="KW-0238">DNA-binding</keyword>
<name>A0A842HZP0_9RHOB</name>
<evidence type="ECO:0000313" key="14">
    <source>
        <dbReference type="EMBL" id="MBC2833992.1"/>
    </source>
</evidence>
<keyword evidence="8 12" id="KW-0862">Zinc</keyword>
<dbReference type="NCBIfam" id="TIGR01391">
    <property type="entry name" value="dnaG"/>
    <property type="match status" value="1"/>
</dbReference>
<dbReference type="GO" id="GO:0005737">
    <property type="term" value="C:cytoplasm"/>
    <property type="evidence" value="ECO:0007669"/>
    <property type="project" value="TreeGrafter"/>
</dbReference>
<keyword evidence="5 12" id="KW-0235">DNA replication</keyword>
<feature type="zinc finger region" description="CHC2-type" evidence="12">
    <location>
        <begin position="43"/>
        <end position="67"/>
    </location>
</feature>
<dbReference type="AlphaFoldDB" id="A0A842HZP0"/>
<keyword evidence="3 12" id="KW-0808">Transferase</keyword>
<comment type="subunit">
    <text evidence="12">Monomer. Interacts with DnaB.</text>
</comment>
<accession>A0A842HZP0</accession>
<dbReference type="SUPFAM" id="SSF56731">
    <property type="entry name" value="DNA primase core"/>
    <property type="match status" value="1"/>
</dbReference>
<organism evidence="14 15">
    <name type="scientific">Paragemmobacter straminiformis</name>
    <dbReference type="NCBI Taxonomy" id="2045119"/>
    <lineage>
        <taxon>Bacteria</taxon>
        <taxon>Pseudomonadati</taxon>
        <taxon>Pseudomonadota</taxon>
        <taxon>Alphaproteobacteria</taxon>
        <taxon>Rhodobacterales</taxon>
        <taxon>Paracoccaceae</taxon>
        <taxon>Paragemmobacter</taxon>
    </lineage>
</organism>
<gene>
    <name evidence="12" type="primary">dnaG</name>
    <name evidence="14" type="ORF">H7F16_00635</name>
</gene>
<evidence type="ECO:0000256" key="11">
    <source>
        <dbReference type="ARBA" id="ARBA00023163"/>
    </source>
</evidence>
<keyword evidence="9" id="KW-0460">Magnesium</keyword>
<evidence type="ECO:0000259" key="13">
    <source>
        <dbReference type="PROSITE" id="PS50880"/>
    </source>
</evidence>
<evidence type="ECO:0000256" key="8">
    <source>
        <dbReference type="ARBA" id="ARBA00022833"/>
    </source>
</evidence>
<dbReference type="Pfam" id="PF08275">
    <property type="entry name" value="DNAG_N"/>
    <property type="match status" value="1"/>
</dbReference>
<proteinExistence type="inferred from homology"/>
<dbReference type="InterPro" id="IPR006295">
    <property type="entry name" value="DNA_primase_DnaG"/>
</dbReference>
<evidence type="ECO:0000256" key="6">
    <source>
        <dbReference type="ARBA" id="ARBA00022723"/>
    </source>
</evidence>
<dbReference type="Gene3D" id="3.90.980.10">
    <property type="entry name" value="DNA primase, catalytic core, N-terminal domain"/>
    <property type="match status" value="1"/>
</dbReference>
<keyword evidence="15" id="KW-1185">Reference proteome</keyword>
<dbReference type="InterPro" id="IPR036977">
    <property type="entry name" value="DNA_primase_Znf_CHC2"/>
</dbReference>
<evidence type="ECO:0000256" key="1">
    <source>
        <dbReference type="ARBA" id="ARBA00022478"/>
    </source>
</evidence>
<comment type="function">
    <text evidence="12">RNA polymerase that catalyzes the synthesis of short RNA molecules used as primers for DNA polymerase during DNA replication.</text>
</comment>
<dbReference type="EC" id="2.7.7.101" evidence="12"/>
<keyword evidence="6 12" id="KW-0479">Metal-binding</keyword>
<evidence type="ECO:0000256" key="2">
    <source>
        <dbReference type="ARBA" id="ARBA00022515"/>
    </source>
</evidence>
<comment type="similarity">
    <text evidence="12">Belongs to the DnaG primase family.</text>
</comment>
<dbReference type="PANTHER" id="PTHR30313">
    <property type="entry name" value="DNA PRIMASE"/>
    <property type="match status" value="1"/>
</dbReference>
<dbReference type="HAMAP" id="MF_00974">
    <property type="entry name" value="DNA_primase_DnaG"/>
    <property type="match status" value="1"/>
</dbReference>
<evidence type="ECO:0000256" key="3">
    <source>
        <dbReference type="ARBA" id="ARBA00022679"/>
    </source>
</evidence>
<dbReference type="Proteomes" id="UP000555411">
    <property type="component" value="Unassembled WGS sequence"/>
</dbReference>
<dbReference type="InterPro" id="IPR013264">
    <property type="entry name" value="DNAG_N"/>
</dbReference>
<dbReference type="InterPro" id="IPR034151">
    <property type="entry name" value="TOPRIM_DnaG_bac"/>
</dbReference>
<dbReference type="InterPro" id="IPR050219">
    <property type="entry name" value="DnaG_primase"/>
</dbReference>
<dbReference type="GO" id="GO:0000428">
    <property type="term" value="C:DNA-directed RNA polymerase complex"/>
    <property type="evidence" value="ECO:0007669"/>
    <property type="project" value="UniProtKB-KW"/>
</dbReference>
<evidence type="ECO:0000256" key="5">
    <source>
        <dbReference type="ARBA" id="ARBA00022705"/>
    </source>
</evidence>
<protein>
    <recommendedName>
        <fullName evidence="12">DNA primase</fullName>
        <ecNumber evidence="12">2.7.7.101</ecNumber>
    </recommendedName>
</protein>
<dbReference type="InterPro" id="IPR002694">
    <property type="entry name" value="Znf_CHC2"/>
</dbReference>
<dbReference type="EMBL" id="JACLQD010000001">
    <property type="protein sequence ID" value="MBC2833992.1"/>
    <property type="molecule type" value="Genomic_DNA"/>
</dbReference>
<comment type="caution">
    <text evidence="14">The sequence shown here is derived from an EMBL/GenBank/DDBJ whole genome shotgun (WGS) entry which is preliminary data.</text>
</comment>
<keyword evidence="2 12" id="KW-0639">Primosome</keyword>
<dbReference type="FunFam" id="3.40.1360.10:FF:000002">
    <property type="entry name" value="DNA primase"/>
    <property type="match status" value="1"/>
</dbReference>
<evidence type="ECO:0000256" key="4">
    <source>
        <dbReference type="ARBA" id="ARBA00022695"/>
    </source>
</evidence>
<dbReference type="InterPro" id="IPR006171">
    <property type="entry name" value="TOPRIM_dom"/>
</dbReference>
<comment type="domain">
    <text evidence="12">Contains an N-terminal zinc-binding domain, a central core domain that contains the primase activity, and a C-terminal DnaB-binding domain.</text>
</comment>
<keyword evidence="1 12" id="KW-0240">DNA-directed RNA polymerase</keyword>
<dbReference type="SMART" id="SM00400">
    <property type="entry name" value="ZnF_CHCC"/>
    <property type="match status" value="1"/>
</dbReference>
<evidence type="ECO:0000256" key="10">
    <source>
        <dbReference type="ARBA" id="ARBA00023125"/>
    </source>
</evidence>
<keyword evidence="11 12" id="KW-0804">Transcription</keyword>
<dbReference type="GO" id="GO:0006269">
    <property type="term" value="P:DNA replication, synthesis of primer"/>
    <property type="evidence" value="ECO:0007669"/>
    <property type="project" value="UniProtKB-UniRule"/>
</dbReference>
<dbReference type="Gene3D" id="3.40.1360.10">
    <property type="match status" value="1"/>
</dbReference>
<dbReference type="Gene3D" id="3.90.580.10">
    <property type="entry name" value="Zinc finger, CHC2-type domain"/>
    <property type="match status" value="1"/>
</dbReference>